<proteinExistence type="predicted"/>
<sequence>MSQDNQNSQPPFSPEPEANQPQPRVESASQPPQKRYQRVQPIWKAITLRILRGTIGVLETTVDKLETQPSIRDKRTPGFFQKLQLAWSAVLGKIRSILPENLSTKLSDTAITGIIAGIAVILVWTTSTVFGGKPTEVASVPPEVETPPSATITTAPEVETLPTPPAIEETPPPVEEITPPPTAETPPPSIAEETPPPEPELEPTPTPTIILTPEQTLIAAIENQIAEVSDRFASGLIQSIKANFRTSSLAITIHDEWYNIEQSQQNKLLAQMLERSNELDFIHLDILDSRGKLVARNPVVGTEMIVFQRRISLIPQR</sequence>
<feature type="compositionally biased region" description="Pro residues" evidence="1">
    <location>
        <begin position="162"/>
        <end position="205"/>
    </location>
</feature>
<accession>A0A856MR69</accession>
<evidence type="ECO:0000256" key="1">
    <source>
        <dbReference type="SAM" id="MobiDB-lite"/>
    </source>
</evidence>
<feature type="region of interest" description="Disordered" evidence="1">
    <location>
        <begin position="1"/>
        <end position="36"/>
    </location>
</feature>
<dbReference type="EMBL" id="CP030118">
    <property type="protein sequence ID" value="QDL11576.1"/>
    <property type="molecule type" value="Genomic_DNA"/>
</dbReference>
<feature type="region of interest" description="Disordered" evidence="1">
    <location>
        <begin position="140"/>
        <end position="205"/>
    </location>
</feature>
<evidence type="ECO:0000313" key="2">
    <source>
        <dbReference type="EMBL" id="QDL11576.1"/>
    </source>
</evidence>
<dbReference type="AlphaFoldDB" id="A0A856MR69"/>
<dbReference type="Proteomes" id="UP000503129">
    <property type="component" value="Chromosome"/>
</dbReference>
<reference evidence="2 3" key="1">
    <citation type="submission" date="2018-06" db="EMBL/GenBank/DDBJ databases">
        <title>Comparative genomics of Brasilonema spp. strains.</title>
        <authorList>
            <person name="Alvarenga D.O."/>
            <person name="Fiore M.F."/>
            <person name="Varani A.M."/>
        </authorList>
    </citation>
    <scope>NUCLEOTIDE SEQUENCE [LARGE SCALE GENOMIC DNA]</scope>
    <source>
        <strain evidence="2 3">CENA114</strain>
    </source>
</reference>
<keyword evidence="3" id="KW-1185">Reference proteome</keyword>
<organism evidence="2 3">
    <name type="scientific">Brasilonema sennae CENA114</name>
    <dbReference type="NCBI Taxonomy" id="415709"/>
    <lineage>
        <taxon>Bacteria</taxon>
        <taxon>Bacillati</taxon>
        <taxon>Cyanobacteriota</taxon>
        <taxon>Cyanophyceae</taxon>
        <taxon>Nostocales</taxon>
        <taxon>Scytonemataceae</taxon>
        <taxon>Brasilonema</taxon>
        <taxon>Bromeliae group (in: Brasilonema)</taxon>
    </lineage>
</organism>
<feature type="compositionally biased region" description="Polar residues" evidence="1">
    <location>
        <begin position="1"/>
        <end position="10"/>
    </location>
</feature>
<gene>
    <name evidence="2" type="ORF">DP114_30040</name>
</gene>
<evidence type="ECO:0000313" key="3">
    <source>
        <dbReference type="Proteomes" id="UP000503129"/>
    </source>
</evidence>
<dbReference type="RefSeq" id="WP_169267343.1">
    <property type="nucleotide sequence ID" value="NZ_CAWOXK010000001.1"/>
</dbReference>
<feature type="compositionally biased region" description="Polar residues" evidence="1">
    <location>
        <begin position="19"/>
        <end position="32"/>
    </location>
</feature>
<name>A0A856MR69_9CYAN</name>
<protein>
    <submittedName>
        <fullName evidence="2">Uncharacterized protein</fullName>
    </submittedName>
</protein>
<dbReference type="KEGG" id="bsen:DP114_30040"/>